<organism evidence="1 2">
    <name type="scientific">Methylobacterium gregans</name>
    <dbReference type="NCBI Taxonomy" id="374424"/>
    <lineage>
        <taxon>Bacteria</taxon>
        <taxon>Pseudomonadati</taxon>
        <taxon>Pseudomonadota</taxon>
        <taxon>Alphaproteobacteria</taxon>
        <taxon>Hyphomicrobiales</taxon>
        <taxon>Methylobacteriaceae</taxon>
        <taxon>Methylobacterium</taxon>
    </lineage>
</organism>
<gene>
    <name evidence="1" type="ORF">NBEOAGPD_5249</name>
</gene>
<name>A0AA37MIY3_9HYPH</name>
<dbReference type="Proteomes" id="UP001055108">
    <property type="component" value="Unassembled WGS sequence"/>
</dbReference>
<proteinExistence type="predicted"/>
<evidence type="ECO:0000313" key="2">
    <source>
        <dbReference type="Proteomes" id="UP001055108"/>
    </source>
</evidence>
<sequence>MPKEPSRLPDPLPPASLKPAVRRQIGQSLRGLYAETLSAPMGQRLTDLVAQIEKLDR</sequence>
<comment type="caution">
    <text evidence="1">The sequence shown here is derived from an EMBL/GenBank/DDBJ whole genome shotgun (WGS) entry which is preliminary data.</text>
</comment>
<reference evidence="1" key="2">
    <citation type="submission" date="2021-08" db="EMBL/GenBank/DDBJ databases">
        <authorList>
            <person name="Tani A."/>
            <person name="Ola A."/>
            <person name="Ogura Y."/>
            <person name="Katsura K."/>
            <person name="Hayashi T."/>
        </authorList>
    </citation>
    <scope>NUCLEOTIDE SEQUENCE</scope>
    <source>
        <strain evidence="1">NBRC 103626</strain>
    </source>
</reference>
<dbReference type="EMBL" id="BPQM01000182">
    <property type="protein sequence ID" value="GJD81991.1"/>
    <property type="molecule type" value="Genomic_DNA"/>
</dbReference>
<dbReference type="RefSeq" id="WP_238307209.1">
    <property type="nucleotide sequence ID" value="NZ_BPQM01000182.1"/>
</dbReference>
<evidence type="ECO:0000313" key="1">
    <source>
        <dbReference type="EMBL" id="GJD81991.1"/>
    </source>
</evidence>
<reference evidence="1" key="1">
    <citation type="journal article" date="2016" name="Front. Microbiol.">
        <title>Genome Sequence of the Piezophilic, Mesophilic Sulfate-Reducing Bacterium Desulfovibrio indicus J2T.</title>
        <authorList>
            <person name="Cao J."/>
            <person name="Maignien L."/>
            <person name="Shao Z."/>
            <person name="Alain K."/>
            <person name="Jebbar M."/>
        </authorList>
    </citation>
    <scope>NUCLEOTIDE SEQUENCE</scope>
    <source>
        <strain evidence="1">NBRC 103626</strain>
    </source>
</reference>
<protein>
    <recommendedName>
        <fullName evidence="3">Anti-sigma factor NepR domain-containing protein</fullName>
    </recommendedName>
</protein>
<evidence type="ECO:0008006" key="3">
    <source>
        <dbReference type="Google" id="ProtNLM"/>
    </source>
</evidence>
<keyword evidence="2" id="KW-1185">Reference proteome</keyword>
<dbReference type="AlphaFoldDB" id="A0AA37MIY3"/>
<accession>A0AA37MIY3</accession>